<dbReference type="Gene3D" id="3.90.550.10">
    <property type="entry name" value="Spore Coat Polysaccharide Biosynthesis Protein SpsA, Chain A"/>
    <property type="match status" value="1"/>
</dbReference>
<dbReference type="InterPro" id="IPR003329">
    <property type="entry name" value="Cytidylyl_trans"/>
</dbReference>
<reference evidence="2 3" key="1">
    <citation type="submission" date="2018-06" db="EMBL/GenBank/DDBJ databases">
        <authorList>
            <consortium name="Pathogen Informatics"/>
            <person name="Doyle S."/>
        </authorList>
    </citation>
    <scope>NUCLEOTIDE SEQUENCE [LARGE SCALE GENOMIC DNA]</scope>
    <source>
        <strain evidence="2 3">NCTC12264</strain>
    </source>
</reference>
<dbReference type="CDD" id="cd02513">
    <property type="entry name" value="CMP-NeuAc_Synthase"/>
    <property type="match status" value="1"/>
</dbReference>
<sequence length="258" mass="29725">MKFTAIIPVKGNSSRLPYKNILPLGDENLLTRKIRQVKESKIANRIIVSSDSKIMLEMARNLGVETDLRPKDLVDESRPFSDLLAYFADIVKEGHFVYTCATSPFFDENLMRQSKEKYLFALENNYDSLIAIYKFRHFLLDEKGPFNFKPGKKHLNSQDLKPFDFFTNGIIYTPVENIAKFNYFYGPNPFRFEVGQKEALDIDTKEDYLSALAFLDEERLLKKAYEAFNRGGGGDNSKCLTPYFVQTLSLNSFNLRVA</sequence>
<dbReference type="AlphaFoldDB" id="A0A381EK45"/>
<comment type="similarity">
    <text evidence="1">Belongs to the CMP-NeuNAc synthase family.</text>
</comment>
<dbReference type="RefSeq" id="WP_258865082.1">
    <property type="nucleotide sequence ID" value="NZ_UFUZ01000001.1"/>
</dbReference>
<keyword evidence="2" id="KW-0548">Nucleotidyltransferase</keyword>
<dbReference type="SUPFAM" id="SSF53448">
    <property type="entry name" value="Nucleotide-diphospho-sugar transferases"/>
    <property type="match status" value="1"/>
</dbReference>
<evidence type="ECO:0000256" key="1">
    <source>
        <dbReference type="ARBA" id="ARBA00010726"/>
    </source>
</evidence>
<evidence type="ECO:0000313" key="2">
    <source>
        <dbReference type="EMBL" id="SUX27384.1"/>
    </source>
</evidence>
<dbReference type="PANTHER" id="PTHR21485:SF6">
    <property type="entry name" value="N-ACYLNEURAMINATE CYTIDYLYLTRANSFERASE-RELATED"/>
    <property type="match status" value="1"/>
</dbReference>
<proteinExistence type="inferred from homology"/>
<name>A0A381EK45_CAMUP</name>
<dbReference type="EMBL" id="UFUZ01000001">
    <property type="protein sequence ID" value="SUX27384.1"/>
    <property type="molecule type" value="Genomic_DNA"/>
</dbReference>
<accession>A0A381EK45</accession>
<dbReference type="Pfam" id="PF02348">
    <property type="entry name" value="CTP_transf_3"/>
    <property type="match status" value="1"/>
</dbReference>
<dbReference type="GO" id="GO:0008781">
    <property type="term" value="F:N-acylneuraminate cytidylyltransferase activity"/>
    <property type="evidence" value="ECO:0007669"/>
    <property type="project" value="UniProtKB-EC"/>
</dbReference>
<protein>
    <submittedName>
        <fullName evidence="2">Putative acylneuraminate cytidylyltransferase</fullName>
        <ecNumber evidence="2">2.7.7.43</ecNumber>
    </submittedName>
</protein>
<evidence type="ECO:0000313" key="3">
    <source>
        <dbReference type="Proteomes" id="UP000254161"/>
    </source>
</evidence>
<organism evidence="2 3">
    <name type="scientific">Campylobacter upsaliensis</name>
    <dbReference type="NCBI Taxonomy" id="28080"/>
    <lineage>
        <taxon>Bacteria</taxon>
        <taxon>Pseudomonadati</taxon>
        <taxon>Campylobacterota</taxon>
        <taxon>Epsilonproteobacteria</taxon>
        <taxon>Campylobacterales</taxon>
        <taxon>Campylobacteraceae</taxon>
        <taxon>Campylobacter</taxon>
    </lineage>
</organism>
<dbReference type="InterPro" id="IPR029044">
    <property type="entry name" value="Nucleotide-diphossugar_trans"/>
</dbReference>
<dbReference type="PANTHER" id="PTHR21485">
    <property type="entry name" value="HAD SUPERFAMILY MEMBERS CMAS AND KDSC"/>
    <property type="match status" value="1"/>
</dbReference>
<dbReference type="EC" id="2.7.7.43" evidence="2"/>
<gene>
    <name evidence="2" type="primary">neuA_3</name>
    <name evidence="2" type="ORF">NCTC12264_01628</name>
</gene>
<keyword evidence="2" id="KW-0808">Transferase</keyword>
<dbReference type="InterPro" id="IPR050793">
    <property type="entry name" value="CMP-NeuNAc_synthase"/>
</dbReference>
<dbReference type="Proteomes" id="UP000254161">
    <property type="component" value="Unassembled WGS sequence"/>
</dbReference>